<evidence type="ECO:0000259" key="5">
    <source>
        <dbReference type="PROSITE" id="PS51755"/>
    </source>
</evidence>
<dbReference type="EMBL" id="BAAATD010000010">
    <property type="protein sequence ID" value="GAA2620934.1"/>
    <property type="molecule type" value="Genomic_DNA"/>
</dbReference>
<organism evidence="6 7">
    <name type="scientific">Actinomadura fulvescens</name>
    <dbReference type="NCBI Taxonomy" id="46160"/>
    <lineage>
        <taxon>Bacteria</taxon>
        <taxon>Bacillati</taxon>
        <taxon>Actinomycetota</taxon>
        <taxon>Actinomycetes</taxon>
        <taxon>Streptosporangiales</taxon>
        <taxon>Thermomonosporaceae</taxon>
        <taxon>Actinomadura</taxon>
    </lineage>
</organism>
<accession>A0ABP6CPJ7</accession>
<feature type="region of interest" description="Disordered" evidence="4">
    <location>
        <begin position="250"/>
        <end position="275"/>
    </location>
</feature>
<evidence type="ECO:0000313" key="6">
    <source>
        <dbReference type="EMBL" id="GAA2620934.1"/>
    </source>
</evidence>
<dbReference type="PANTHER" id="PTHR47691">
    <property type="entry name" value="REGULATOR-RELATED"/>
    <property type="match status" value="1"/>
</dbReference>
<dbReference type="InterPro" id="IPR058852">
    <property type="entry name" value="HTH_77"/>
</dbReference>
<feature type="domain" description="OmpR/PhoB-type" evidence="5">
    <location>
        <begin position="1"/>
        <end position="96"/>
    </location>
</feature>
<feature type="compositionally biased region" description="Pro residues" evidence="4">
    <location>
        <begin position="253"/>
        <end position="263"/>
    </location>
</feature>
<dbReference type="Gene3D" id="1.25.40.10">
    <property type="entry name" value="Tetratricopeptide repeat domain"/>
    <property type="match status" value="3"/>
</dbReference>
<dbReference type="Gene3D" id="1.10.10.10">
    <property type="entry name" value="Winged helix-like DNA-binding domain superfamily/Winged helix DNA-binding domain"/>
    <property type="match status" value="1"/>
</dbReference>
<dbReference type="Pfam" id="PF00486">
    <property type="entry name" value="Trans_reg_C"/>
    <property type="match status" value="1"/>
</dbReference>
<protein>
    <submittedName>
        <fullName evidence="6">BTAD domain-containing putative transcriptional regulator</fullName>
    </submittedName>
</protein>
<keyword evidence="2 3" id="KW-0238">DNA-binding</keyword>
<evidence type="ECO:0000256" key="4">
    <source>
        <dbReference type="SAM" id="MobiDB-lite"/>
    </source>
</evidence>
<evidence type="ECO:0000256" key="3">
    <source>
        <dbReference type="PROSITE-ProRule" id="PRU01091"/>
    </source>
</evidence>
<dbReference type="SUPFAM" id="SSF48452">
    <property type="entry name" value="TPR-like"/>
    <property type="match status" value="3"/>
</dbReference>
<dbReference type="PROSITE" id="PS51755">
    <property type="entry name" value="OMPR_PHOB"/>
    <property type="match status" value="1"/>
</dbReference>
<dbReference type="InterPro" id="IPR036388">
    <property type="entry name" value="WH-like_DNA-bd_sf"/>
</dbReference>
<dbReference type="Pfam" id="PF25872">
    <property type="entry name" value="HTH_77"/>
    <property type="match status" value="1"/>
</dbReference>
<dbReference type="InterPro" id="IPR005158">
    <property type="entry name" value="BTAD"/>
</dbReference>
<gene>
    <name evidence="6" type="ORF">GCM10010411_66030</name>
</gene>
<evidence type="ECO:0000256" key="2">
    <source>
        <dbReference type="ARBA" id="ARBA00023125"/>
    </source>
</evidence>
<dbReference type="Proteomes" id="UP001501509">
    <property type="component" value="Unassembled WGS sequence"/>
</dbReference>
<evidence type="ECO:0000256" key="1">
    <source>
        <dbReference type="ARBA" id="ARBA00005820"/>
    </source>
</evidence>
<feature type="DNA-binding region" description="OmpR/PhoB-type" evidence="3">
    <location>
        <begin position="1"/>
        <end position="96"/>
    </location>
</feature>
<dbReference type="InterPro" id="IPR001867">
    <property type="entry name" value="OmpR/PhoB-type_DNA-bd"/>
</dbReference>
<comment type="caution">
    <text evidence="6">The sequence shown here is derived from an EMBL/GenBank/DDBJ whole genome shotgun (WGS) entry which is preliminary data.</text>
</comment>
<dbReference type="InterPro" id="IPR011990">
    <property type="entry name" value="TPR-like_helical_dom_sf"/>
</dbReference>
<dbReference type="SMART" id="SM00862">
    <property type="entry name" value="Trans_reg_C"/>
    <property type="match status" value="1"/>
</dbReference>
<dbReference type="SUPFAM" id="SSF52540">
    <property type="entry name" value="P-loop containing nucleoside triphosphate hydrolases"/>
    <property type="match status" value="1"/>
</dbReference>
<keyword evidence="7" id="KW-1185">Reference proteome</keyword>
<dbReference type="SUPFAM" id="SSF46894">
    <property type="entry name" value="C-terminal effector domain of the bipartite response regulators"/>
    <property type="match status" value="1"/>
</dbReference>
<reference evidence="7" key="1">
    <citation type="journal article" date="2019" name="Int. J. Syst. Evol. Microbiol.">
        <title>The Global Catalogue of Microorganisms (GCM) 10K type strain sequencing project: providing services to taxonomists for standard genome sequencing and annotation.</title>
        <authorList>
            <consortium name="The Broad Institute Genomics Platform"/>
            <consortium name="The Broad Institute Genome Sequencing Center for Infectious Disease"/>
            <person name="Wu L."/>
            <person name="Ma J."/>
        </authorList>
    </citation>
    <scope>NUCLEOTIDE SEQUENCE [LARGE SCALE GENOMIC DNA]</scope>
    <source>
        <strain evidence="7">JCM 6833</strain>
    </source>
</reference>
<proteinExistence type="inferred from homology"/>
<comment type="similarity">
    <text evidence="1">Belongs to the AfsR/DnrI/RedD regulatory family.</text>
</comment>
<dbReference type="PRINTS" id="PR00364">
    <property type="entry name" value="DISEASERSIST"/>
</dbReference>
<dbReference type="SMART" id="SM01043">
    <property type="entry name" value="BTAD"/>
    <property type="match status" value="1"/>
</dbReference>
<sequence>MRFGVLGPLAAWTDDGRPVRLPELKVRALLADLLAHEGRPASVDRLIDDLWGDRLPRNPINTLQTRVSQLRRALEAAEPGARDLLVSQAPGYLLALDPQAVDAGRFHTLVDRARTTDDLGAKADLLADALALWRGTAYADFADEEFARPAVTRLEDKRLAVLEEHAEVRLDLGEHRLLVGELGDLVAQHPLRERLRAVHLRALYRAGRQNEALAAYADLRERLAEELGLDPSPELAALHKAILRQDPALAPSRPIPASAPPSPTRVGRSVGRSGRMGGNLPASLTDLVGRDGELERLRGLLDEARLVTLIGPGGVGKTRLAIEAARAVSGEVADGVWLVELAGLEPASGATPADVVATALGVRDDDAEADLTGQLESVLRDRGPLLVLDNCEHVVEPVAALAESLLKAAPGLRILATSQEPLGLGGETLWNVPPLAEPGAVRLFVERATAAAPGFELTPDNAEAVATICRRLDGIPLALELAATRVRALGVHELAARLDDRFRVLTSGRRGAPPRQQTLRAVIDWSWELLTGPERTVLRRLAVHAGGFTLASAERVTGEDVLDVLPRLVDRSLVLMSDGPRYRLLETVKAYCVERLREAGEYEEIRRRHLAFYTELAERAAPHLRGPGQREWLERLDRETAELRAAFEGATSADSALRLVNALVWYWYLRGRWTEAQRSLEWAIGLDGGQASARAQALAWQAGLALLGSDGAERDEAAARACERIDDPQARARARWFLAFARRGFGDLARTVELVEAALGEFRALDDRWGVAAALSVRATVGRARGDLGRARLDAAESEAGFRELGDRWGRLKATNTLGELAEIAGDYDRAARLHREGLRMAEELGLWTDASFRLSGLGRIALLTGDFAAADEFHERAMRLASGQSNKVAEHFAEVGLALSARRQGRFDLAEAHLGKWLGWIRGVKGEPGLALVLAELGFAAEQRGDASAALAYHLDGLASARKIGDPRAVALAFEGLAGVRSLAGKPERAARLLGAATALRESVGAPLPKAERGDVDRISTAVRDALGDDAYTAAFEEGLRAGPELQDEELAGAEPFHGFPE</sequence>
<evidence type="ECO:0000313" key="7">
    <source>
        <dbReference type="Proteomes" id="UP001501509"/>
    </source>
</evidence>
<name>A0ABP6CPJ7_9ACTN</name>
<dbReference type="Gene3D" id="3.40.50.300">
    <property type="entry name" value="P-loop containing nucleotide triphosphate hydrolases"/>
    <property type="match status" value="1"/>
</dbReference>
<dbReference type="Pfam" id="PF03704">
    <property type="entry name" value="BTAD"/>
    <property type="match status" value="1"/>
</dbReference>
<feature type="region of interest" description="Disordered" evidence="4">
    <location>
        <begin position="1044"/>
        <end position="1063"/>
    </location>
</feature>
<dbReference type="PANTHER" id="PTHR47691:SF3">
    <property type="entry name" value="HTH-TYPE TRANSCRIPTIONAL REGULATOR RV0890C-RELATED"/>
    <property type="match status" value="1"/>
</dbReference>
<dbReference type="CDD" id="cd15831">
    <property type="entry name" value="BTAD"/>
    <property type="match status" value="1"/>
</dbReference>
<dbReference type="InterPro" id="IPR016032">
    <property type="entry name" value="Sig_transdc_resp-reg_C-effctor"/>
</dbReference>
<dbReference type="InterPro" id="IPR019734">
    <property type="entry name" value="TPR_rpt"/>
</dbReference>
<dbReference type="RefSeq" id="WP_344546393.1">
    <property type="nucleotide sequence ID" value="NZ_BAAATD010000010.1"/>
</dbReference>
<dbReference type="InterPro" id="IPR027417">
    <property type="entry name" value="P-loop_NTPase"/>
</dbReference>
<dbReference type="SMART" id="SM00028">
    <property type="entry name" value="TPR"/>
    <property type="match status" value="3"/>
</dbReference>